<keyword evidence="1" id="KW-0812">Transmembrane</keyword>
<keyword evidence="1" id="KW-1133">Transmembrane helix</keyword>
<protein>
    <submittedName>
        <fullName evidence="2">Uncharacterized protein</fullName>
    </submittedName>
</protein>
<name>A0A9X2E0J7_9MICO</name>
<comment type="caution">
    <text evidence="2">The sequence shown here is derived from an EMBL/GenBank/DDBJ whole genome shotgun (WGS) entry which is preliminary data.</text>
</comment>
<dbReference type="AlphaFoldDB" id="A0A9X2E0J7"/>
<feature type="transmembrane region" description="Helical" evidence="1">
    <location>
        <begin position="116"/>
        <end position="147"/>
    </location>
</feature>
<feature type="transmembrane region" description="Helical" evidence="1">
    <location>
        <begin position="43"/>
        <end position="61"/>
    </location>
</feature>
<sequence>MSARRNVASWSPRVVGLACLVIAAAVLLGIGIASATGSPPPGLVLVGAGGPLLVGVVLLLVGERRGSRPRPLVLLAAALGALLLAPLVYSAGMAYSAPWLEWDPVHATNVAVERPAGFVVLVASLVVCAALLASAVVTTLALVGGAVRAGALQHRIRQRSQRSAQ</sequence>
<dbReference type="Proteomes" id="UP001155240">
    <property type="component" value="Unassembled WGS sequence"/>
</dbReference>
<evidence type="ECO:0000313" key="3">
    <source>
        <dbReference type="Proteomes" id="UP001155240"/>
    </source>
</evidence>
<keyword evidence="3" id="KW-1185">Reference proteome</keyword>
<evidence type="ECO:0000313" key="2">
    <source>
        <dbReference type="EMBL" id="MCM6762289.1"/>
    </source>
</evidence>
<proteinExistence type="predicted"/>
<dbReference type="RefSeq" id="WP_251944781.1">
    <property type="nucleotide sequence ID" value="NZ_JAMRYM010000023.1"/>
</dbReference>
<feature type="transmembrane region" description="Helical" evidence="1">
    <location>
        <begin position="73"/>
        <end position="96"/>
    </location>
</feature>
<keyword evidence="1" id="KW-0472">Membrane</keyword>
<reference evidence="2" key="1">
    <citation type="submission" date="2022-06" db="EMBL/GenBank/DDBJ databases">
        <title>Whole genome shotgun sequencing (WGS) of Rathayibacter sp. ZW T2_19, isolated from stored onions (Allium cepa).</title>
        <authorList>
            <person name="Stoll D.A."/>
            <person name="Huch M."/>
        </authorList>
    </citation>
    <scope>NUCLEOTIDE SEQUENCE</scope>
    <source>
        <strain evidence="2">ZW T2_19</strain>
    </source>
</reference>
<dbReference type="EMBL" id="JAMRYM010000023">
    <property type="protein sequence ID" value="MCM6762289.1"/>
    <property type="molecule type" value="Genomic_DNA"/>
</dbReference>
<organism evidence="2 3">
    <name type="scientific">Rathayibacter rubneri</name>
    <dbReference type="NCBI Taxonomy" id="2950106"/>
    <lineage>
        <taxon>Bacteria</taxon>
        <taxon>Bacillati</taxon>
        <taxon>Actinomycetota</taxon>
        <taxon>Actinomycetes</taxon>
        <taxon>Micrococcales</taxon>
        <taxon>Microbacteriaceae</taxon>
        <taxon>Rathayibacter</taxon>
    </lineage>
</organism>
<evidence type="ECO:0000256" key="1">
    <source>
        <dbReference type="SAM" id="Phobius"/>
    </source>
</evidence>
<accession>A0A9X2E0J7</accession>
<gene>
    <name evidence="2" type="ORF">NB037_07640</name>
</gene>